<dbReference type="Gene3D" id="3.40.50.12500">
    <property type="match status" value="1"/>
</dbReference>
<protein>
    <submittedName>
        <fullName evidence="2">Aspartate/glutamate racemase family protein</fullName>
    </submittedName>
</protein>
<evidence type="ECO:0000313" key="2">
    <source>
        <dbReference type="EMBL" id="WAI47022.1"/>
    </source>
</evidence>
<name>A0ABY6ZQ32_9PSED</name>
<reference evidence="2" key="1">
    <citation type="submission" date="2022-11" db="EMBL/GenBank/DDBJ databases">
        <title>Pseudomonas triclosanedens sp. nov., a triclosan degrader isolated from activated sludge.</title>
        <authorList>
            <person name="Yin Y."/>
            <person name="Lu Z."/>
        </authorList>
    </citation>
    <scope>NUCLEOTIDE SEQUENCE</scope>
    <source>
        <strain evidence="2">ZM23</strain>
    </source>
</reference>
<keyword evidence="3" id="KW-1185">Reference proteome</keyword>
<organism evidence="2 3">
    <name type="scientific">Pseudomonas triclosanedens</name>
    <dbReference type="NCBI Taxonomy" id="2961893"/>
    <lineage>
        <taxon>Bacteria</taxon>
        <taxon>Pseudomonadati</taxon>
        <taxon>Pseudomonadota</taxon>
        <taxon>Gammaproteobacteria</taxon>
        <taxon>Pseudomonadales</taxon>
        <taxon>Pseudomonadaceae</taxon>
        <taxon>Pseudomonas</taxon>
    </lineage>
</organism>
<dbReference type="InterPro" id="IPR053714">
    <property type="entry name" value="Iso_Racemase_Enz_sf"/>
</dbReference>
<proteinExistence type="inferred from homology"/>
<accession>A0ABY6ZQ32</accession>
<comment type="similarity">
    <text evidence="1">Belongs to the HyuE racemase family.</text>
</comment>
<dbReference type="PANTHER" id="PTHR28047">
    <property type="entry name" value="PROTEIN DCG1"/>
    <property type="match status" value="1"/>
</dbReference>
<dbReference type="RefSeq" id="WP_254476400.1">
    <property type="nucleotide sequence ID" value="NZ_CP113432.1"/>
</dbReference>
<dbReference type="InterPro" id="IPR052186">
    <property type="entry name" value="Hydantoin_racemase-like"/>
</dbReference>
<dbReference type="Pfam" id="PF01177">
    <property type="entry name" value="Asp_Glu_race"/>
    <property type="match status" value="1"/>
</dbReference>
<evidence type="ECO:0000313" key="3">
    <source>
        <dbReference type="Proteomes" id="UP001163624"/>
    </source>
</evidence>
<dbReference type="InterPro" id="IPR001920">
    <property type="entry name" value="Asp/Glu_race"/>
</dbReference>
<dbReference type="InterPro" id="IPR015942">
    <property type="entry name" value="Asp/Glu/hydantoin_racemase"/>
</dbReference>
<sequence>MAKRIKMIVPVPFSEEACQVMARQLPPTLLRDDIEVEFAGAGRMQGLAKSLHDMAVLELAVIEAGIRAEEEGFDAVCINTVSDSGLAALRSRLSIPVVAPGQAAFHLACTLGQRFSVLTMWPQWLFPLDRKSLCEGSLEARLASIRAVDVRRHAEALLQGREETVFDRLLEVGRRAIEEDGADVLVLGATTMHRAHAYLAEQLPVPVLNPGHVAFKLCETLLDLGLNHSRRANPASVVGEFQAFAQAGERV</sequence>
<gene>
    <name evidence="2" type="ORF">OU419_14655</name>
</gene>
<evidence type="ECO:0000256" key="1">
    <source>
        <dbReference type="ARBA" id="ARBA00038414"/>
    </source>
</evidence>
<dbReference type="PANTHER" id="PTHR28047:SF5">
    <property type="entry name" value="PROTEIN DCG1"/>
    <property type="match status" value="1"/>
</dbReference>
<dbReference type="SUPFAM" id="SSF53681">
    <property type="entry name" value="Aspartate/glutamate racemase"/>
    <property type="match status" value="1"/>
</dbReference>
<dbReference type="Proteomes" id="UP001163624">
    <property type="component" value="Chromosome"/>
</dbReference>
<dbReference type="EMBL" id="CP113432">
    <property type="protein sequence ID" value="WAI47022.1"/>
    <property type="molecule type" value="Genomic_DNA"/>
</dbReference>